<organism evidence="1 2">
    <name type="scientific">Wickerhamomyces mucosus</name>
    <dbReference type="NCBI Taxonomy" id="1378264"/>
    <lineage>
        <taxon>Eukaryota</taxon>
        <taxon>Fungi</taxon>
        <taxon>Dikarya</taxon>
        <taxon>Ascomycota</taxon>
        <taxon>Saccharomycotina</taxon>
        <taxon>Saccharomycetes</taxon>
        <taxon>Phaffomycetales</taxon>
        <taxon>Wickerhamomycetaceae</taxon>
        <taxon>Wickerhamomyces</taxon>
    </lineage>
</organism>
<reference evidence="1" key="1">
    <citation type="journal article" date="2021" name="Open Biol.">
        <title>Shared evolutionary footprints suggest mitochondrial oxidative damage underlies multiple complex I losses in fungi.</title>
        <authorList>
            <person name="Schikora-Tamarit M.A."/>
            <person name="Marcet-Houben M."/>
            <person name="Nosek J."/>
            <person name="Gabaldon T."/>
        </authorList>
    </citation>
    <scope>NUCLEOTIDE SEQUENCE</scope>
    <source>
        <strain evidence="1">CBS6341</strain>
    </source>
</reference>
<dbReference type="Proteomes" id="UP000769528">
    <property type="component" value="Unassembled WGS sequence"/>
</dbReference>
<sequence length="449" mass="52396">MSDNPKFLTLQEVLKLIQLKKCSDFNKFKTKMMEFEAEVAKKQNDSVNQNLHLFSLQSEFVADKENNNVDFRGIFQENIGLDKTVKVHEEVLKALNCLDIDFHREIINTDDFFKFLRSIKIFLNTGYSNPLPLNITRAAEIPGTTLETWKTKPIPNIHLVNFEDSEDFSIDPYKIYYYTVHNLEALYHKHQELDSKFFSYFGQMVLGTEVIKREADLSFVVRAFLKTILEYINTIMNGDLKITSGDSDTRECHVIIENIEAYEASITITSKTFKDYKREILNGPLESKLMIIPDLVIKNAGLPIIPIELKYDKYLNKRYLEYKKDLTSHDVLNEGVNFQKEFLIRHGKILEYFQQSISQMISYNSMISILTNGISWIILRDDKQFSEKPFAFTLTQQQRTSKTEVGLLLENYFTMIILQVYDAKFNQKLIATIMQQIDSNSIMNMENQI</sequence>
<accession>A0A9P8T528</accession>
<protein>
    <submittedName>
        <fullName evidence="1">Uncharacterized protein</fullName>
    </submittedName>
</protein>
<reference evidence="1" key="2">
    <citation type="submission" date="2021-01" db="EMBL/GenBank/DDBJ databases">
        <authorList>
            <person name="Schikora-Tamarit M.A."/>
        </authorList>
    </citation>
    <scope>NUCLEOTIDE SEQUENCE</scope>
    <source>
        <strain evidence="1">CBS6341</strain>
    </source>
</reference>
<dbReference type="AlphaFoldDB" id="A0A9P8T528"/>
<gene>
    <name evidence="1" type="ORF">WICMUC_005713</name>
</gene>
<evidence type="ECO:0000313" key="1">
    <source>
        <dbReference type="EMBL" id="KAH3666361.1"/>
    </source>
</evidence>
<name>A0A9P8T528_9ASCO</name>
<dbReference type="EMBL" id="JAEUBF010001452">
    <property type="protein sequence ID" value="KAH3666361.1"/>
    <property type="molecule type" value="Genomic_DNA"/>
</dbReference>
<keyword evidence="2" id="KW-1185">Reference proteome</keyword>
<proteinExistence type="predicted"/>
<comment type="caution">
    <text evidence="1">The sequence shown here is derived from an EMBL/GenBank/DDBJ whole genome shotgun (WGS) entry which is preliminary data.</text>
</comment>
<evidence type="ECO:0000313" key="2">
    <source>
        <dbReference type="Proteomes" id="UP000769528"/>
    </source>
</evidence>